<dbReference type="PANTHER" id="PTHR21266:SF60">
    <property type="entry name" value="3-KETOSTEROID-9-ALPHA-MONOOXYGENASE, OXYGENASE COMPONENT"/>
    <property type="match status" value="1"/>
</dbReference>
<evidence type="ECO:0000256" key="3">
    <source>
        <dbReference type="ARBA" id="ARBA00023002"/>
    </source>
</evidence>
<gene>
    <name evidence="7" type="ORF">NG799_10845</name>
</gene>
<dbReference type="RefSeq" id="WP_368006457.1">
    <property type="nucleotide sequence ID" value="NZ_JAMXFF010000014.1"/>
</dbReference>
<evidence type="ECO:0000313" key="7">
    <source>
        <dbReference type="EMBL" id="MCT7966831.1"/>
    </source>
</evidence>
<dbReference type="SUPFAM" id="SSF55961">
    <property type="entry name" value="Bet v1-like"/>
    <property type="match status" value="1"/>
</dbReference>
<keyword evidence="7" id="KW-0223">Dioxygenase</keyword>
<evidence type="ECO:0000256" key="1">
    <source>
        <dbReference type="ARBA" id="ARBA00022714"/>
    </source>
</evidence>
<dbReference type="CDD" id="cd03469">
    <property type="entry name" value="Rieske_RO_Alpha_N"/>
    <property type="match status" value="1"/>
</dbReference>
<protein>
    <submittedName>
        <fullName evidence="7">Aromatic ring-hydroxylating dioxygenase subunit alpha</fullName>
    </submittedName>
</protein>
<evidence type="ECO:0000256" key="5">
    <source>
        <dbReference type="ARBA" id="ARBA00023014"/>
    </source>
</evidence>
<evidence type="ECO:0000256" key="2">
    <source>
        <dbReference type="ARBA" id="ARBA00022723"/>
    </source>
</evidence>
<dbReference type="EMBL" id="JAMXFF010000014">
    <property type="protein sequence ID" value="MCT7966831.1"/>
    <property type="molecule type" value="Genomic_DNA"/>
</dbReference>
<keyword evidence="3" id="KW-0560">Oxidoreductase</keyword>
<dbReference type="Gene3D" id="3.90.380.10">
    <property type="entry name" value="Naphthalene 1,2-dioxygenase Alpha Subunit, Chain A, domain 1"/>
    <property type="match status" value="1"/>
</dbReference>
<evidence type="ECO:0000256" key="4">
    <source>
        <dbReference type="ARBA" id="ARBA00023004"/>
    </source>
</evidence>
<keyword evidence="8" id="KW-1185">Reference proteome</keyword>
<dbReference type="SUPFAM" id="SSF50022">
    <property type="entry name" value="ISP domain"/>
    <property type="match status" value="1"/>
</dbReference>
<proteinExistence type="predicted"/>
<accession>A0ABT2MTI8</accession>
<dbReference type="InterPro" id="IPR017941">
    <property type="entry name" value="Rieske_2Fe-2S"/>
</dbReference>
<dbReference type="Pfam" id="PF00355">
    <property type="entry name" value="Rieske"/>
    <property type="match status" value="1"/>
</dbReference>
<dbReference type="Pfam" id="PF19112">
    <property type="entry name" value="VanA_C"/>
    <property type="match status" value="1"/>
</dbReference>
<evidence type="ECO:0000313" key="8">
    <source>
        <dbReference type="Proteomes" id="UP001525890"/>
    </source>
</evidence>
<feature type="domain" description="Rieske" evidence="6">
    <location>
        <begin position="11"/>
        <end position="114"/>
    </location>
</feature>
<dbReference type="Proteomes" id="UP001525890">
    <property type="component" value="Unassembled WGS sequence"/>
</dbReference>
<name>A0ABT2MTI8_9CYAN</name>
<dbReference type="PROSITE" id="PS51296">
    <property type="entry name" value="RIESKE"/>
    <property type="match status" value="1"/>
</dbReference>
<keyword evidence="5" id="KW-0411">Iron-sulfur</keyword>
<dbReference type="PANTHER" id="PTHR21266">
    <property type="entry name" value="IRON-SULFUR DOMAIN CONTAINING PROTEIN"/>
    <property type="match status" value="1"/>
</dbReference>
<dbReference type="GO" id="GO:0051213">
    <property type="term" value="F:dioxygenase activity"/>
    <property type="evidence" value="ECO:0007669"/>
    <property type="project" value="UniProtKB-KW"/>
</dbReference>
<sequence length="327" mass="36933">MNIDPILKNDWHPVAAVRDLPDETITPVRLLGEELLLWQSGDRIMAWQDICPHRGARLSLGKVCGNTLVCPYHGLAYNPEGQCVLIPAYSTPKPPPNMRVKAYSCVERYGLVWVNLGETETALSSDKIPPFLEWEDANFRKFLCGPFRYQSSGLRAMENFIDVSHFPFVHDGFLGDVNHTKVSTYEVTTDAEGISLNNLKVWQPDPDGTGIGGEVTYNYRIWRPLTASFAKAAQGGKLGLFFTITPLEEEMCLGWMWIAMNYGQDIPEEDLRQFQETVVQQDIPIVESQRPKRLPLDLTAEVHLACDQSAIAYRKWLKRLGVTYGTV</sequence>
<evidence type="ECO:0000259" key="6">
    <source>
        <dbReference type="PROSITE" id="PS51296"/>
    </source>
</evidence>
<dbReference type="Gene3D" id="2.102.10.10">
    <property type="entry name" value="Rieske [2Fe-2S] iron-sulphur domain"/>
    <property type="match status" value="1"/>
</dbReference>
<keyword evidence="4" id="KW-0408">Iron</keyword>
<dbReference type="InterPro" id="IPR050584">
    <property type="entry name" value="Cholesterol_7-desaturase"/>
</dbReference>
<reference evidence="7 8" key="1">
    <citation type="journal article" date="2022" name="Front. Microbiol.">
        <title>High genomic differentiation and limited gene flow indicate recent cryptic speciation within the genus Laspinema (cyanobacteria).</title>
        <authorList>
            <person name="Stanojkovic A."/>
            <person name="Skoupy S."/>
            <person name="Skaloud P."/>
            <person name="Dvorak P."/>
        </authorList>
    </citation>
    <scope>NUCLEOTIDE SEQUENCE [LARGE SCALE GENOMIC DNA]</scope>
    <source>
        <strain evidence="7 8">D2a</strain>
    </source>
</reference>
<keyword evidence="1" id="KW-0001">2Fe-2S</keyword>
<comment type="caution">
    <text evidence="7">The sequence shown here is derived from an EMBL/GenBank/DDBJ whole genome shotgun (WGS) entry which is preliminary data.</text>
</comment>
<dbReference type="InterPro" id="IPR044043">
    <property type="entry name" value="VanA_C_cat"/>
</dbReference>
<dbReference type="InterPro" id="IPR036922">
    <property type="entry name" value="Rieske_2Fe-2S_sf"/>
</dbReference>
<keyword evidence="2" id="KW-0479">Metal-binding</keyword>
<organism evidence="7 8">
    <name type="scientific">Laspinema palackyanum D2a</name>
    <dbReference type="NCBI Taxonomy" id="2953684"/>
    <lineage>
        <taxon>Bacteria</taxon>
        <taxon>Bacillati</taxon>
        <taxon>Cyanobacteriota</taxon>
        <taxon>Cyanophyceae</taxon>
        <taxon>Oscillatoriophycideae</taxon>
        <taxon>Oscillatoriales</taxon>
        <taxon>Laspinemataceae</taxon>
        <taxon>Laspinema</taxon>
        <taxon>Laspinema palackyanum</taxon>
    </lineage>
</organism>